<keyword evidence="2" id="KW-1185">Reference proteome</keyword>
<dbReference type="Proteomes" id="UP000032361">
    <property type="component" value="Unassembled WGS sequence"/>
</dbReference>
<accession>A0A0D7VXZ1</accession>
<evidence type="ECO:0000313" key="1">
    <source>
        <dbReference type="EMBL" id="KJD31669.1"/>
    </source>
</evidence>
<gene>
    <name evidence="1" type="ORF">PK35_12975</name>
</gene>
<dbReference type="EMBL" id="JTDV01000013">
    <property type="protein sequence ID" value="KJD31669.1"/>
    <property type="molecule type" value="Genomic_DNA"/>
</dbReference>
<dbReference type="AlphaFoldDB" id="A0A0D7VXZ1"/>
<protein>
    <recommendedName>
        <fullName evidence="3">Transposase</fullName>
    </recommendedName>
</protein>
<name>A0A0D7VXZ1_9FLAO</name>
<comment type="caution">
    <text evidence="1">The sequence shown here is derived from an EMBL/GenBank/DDBJ whole genome shotgun (WGS) entry which is preliminary data.</text>
</comment>
<dbReference type="STRING" id="1382798.PK35_12975"/>
<evidence type="ECO:0000313" key="2">
    <source>
        <dbReference type="Proteomes" id="UP000032361"/>
    </source>
</evidence>
<proteinExistence type="predicted"/>
<reference evidence="1 2" key="1">
    <citation type="journal article" date="2015" name="Antonie Van Leeuwenhoek">
        <title>Tamlana nanhaiensis sp. nov., isolated from surface seawater collected from the South China Sea.</title>
        <authorList>
            <person name="Liu X."/>
            <person name="Lai Q."/>
            <person name="Du Y."/>
            <person name="Li G."/>
            <person name="Sun F."/>
            <person name="Shao Z."/>
        </authorList>
    </citation>
    <scope>NUCLEOTIDE SEQUENCE [LARGE SCALE GENOMIC DNA]</scope>
    <source>
        <strain evidence="1 2">FHC16</strain>
    </source>
</reference>
<dbReference type="OrthoDB" id="1450221at2"/>
<dbReference type="PATRIC" id="fig|1382798.3.peg.1156"/>
<organism evidence="1 2">
    <name type="scientific">Neotamlana nanhaiensis</name>
    <dbReference type="NCBI Taxonomy" id="1382798"/>
    <lineage>
        <taxon>Bacteria</taxon>
        <taxon>Pseudomonadati</taxon>
        <taxon>Bacteroidota</taxon>
        <taxon>Flavobacteriia</taxon>
        <taxon>Flavobacteriales</taxon>
        <taxon>Flavobacteriaceae</taxon>
        <taxon>Neotamlana</taxon>
    </lineage>
</organism>
<evidence type="ECO:0008006" key="3">
    <source>
        <dbReference type="Google" id="ProtNLM"/>
    </source>
</evidence>
<dbReference type="RefSeq" id="WP_044626992.1">
    <property type="nucleotide sequence ID" value="NZ_JTDV01000013.1"/>
</dbReference>
<sequence length="87" mass="10051">MKNLQCKFFGHHYQVSRDVTYHVKEYRCKYCKKELTTNSNGYLVELTPIYREINDVLASMFVKRHGQIPATTSISTPPLVVGDLITI</sequence>